<dbReference type="GO" id="GO:0022857">
    <property type="term" value="F:transmembrane transporter activity"/>
    <property type="evidence" value="ECO:0007669"/>
    <property type="project" value="UniProtKB-ARBA"/>
</dbReference>
<keyword evidence="5 13" id="KW-0812">Transmembrane</keyword>
<dbReference type="InterPro" id="IPR025857">
    <property type="entry name" value="MacB_PCD"/>
</dbReference>
<evidence type="ECO:0000313" key="15">
    <source>
        <dbReference type="EMBL" id="BAV34247.1"/>
    </source>
</evidence>
<accession>A0A1B4XHI8</accession>
<evidence type="ECO:0000256" key="9">
    <source>
        <dbReference type="ARBA" id="ARBA00023136"/>
    </source>
</evidence>
<keyword evidence="3" id="KW-1003">Cell membrane</keyword>
<dbReference type="EMBL" id="AP014879">
    <property type="protein sequence ID" value="BAV34247.1"/>
    <property type="molecule type" value="Genomic_DNA"/>
</dbReference>
<keyword evidence="6" id="KW-0547">Nucleotide-binding</keyword>
<protein>
    <submittedName>
        <fullName evidence="15">Macrolide ABC transporter ATP-binding protein</fullName>
    </submittedName>
</protein>
<evidence type="ECO:0000256" key="8">
    <source>
        <dbReference type="ARBA" id="ARBA00022989"/>
    </source>
</evidence>
<dbReference type="InterPro" id="IPR017871">
    <property type="entry name" value="ABC_transporter-like_CS"/>
</dbReference>
<dbReference type="PROSITE" id="PS50893">
    <property type="entry name" value="ABC_TRANSPORTER_2"/>
    <property type="match status" value="1"/>
</dbReference>
<dbReference type="FunCoup" id="A0A1B4XHI8">
    <property type="interactions" value="225"/>
</dbReference>
<dbReference type="InterPro" id="IPR003439">
    <property type="entry name" value="ABC_transporter-like_ATP-bd"/>
</dbReference>
<dbReference type="InterPro" id="IPR050250">
    <property type="entry name" value="Macrolide_Exporter_MacB"/>
</dbReference>
<keyword evidence="16" id="KW-1185">Reference proteome</keyword>
<dbReference type="CDD" id="cd03255">
    <property type="entry name" value="ABC_MJ0796_LolCDE_FtsE"/>
    <property type="match status" value="1"/>
</dbReference>
<evidence type="ECO:0000259" key="14">
    <source>
        <dbReference type="PROSITE" id="PS50893"/>
    </source>
</evidence>
<keyword evidence="8 13" id="KW-1133">Transmembrane helix</keyword>
<dbReference type="PROSITE" id="PS00211">
    <property type="entry name" value="ABC_TRANSPORTER_1"/>
    <property type="match status" value="1"/>
</dbReference>
<evidence type="ECO:0000256" key="10">
    <source>
        <dbReference type="ARBA" id="ARBA00023251"/>
    </source>
</evidence>
<evidence type="ECO:0000256" key="13">
    <source>
        <dbReference type="SAM" id="Phobius"/>
    </source>
</evidence>
<keyword evidence="2" id="KW-0813">Transport</keyword>
<dbReference type="InterPro" id="IPR027417">
    <property type="entry name" value="P-loop_NTPase"/>
</dbReference>
<evidence type="ECO:0000256" key="2">
    <source>
        <dbReference type="ARBA" id="ARBA00022448"/>
    </source>
</evidence>
<evidence type="ECO:0000256" key="1">
    <source>
        <dbReference type="ARBA" id="ARBA00004429"/>
    </source>
</evidence>
<dbReference type="InterPro" id="IPR003593">
    <property type="entry name" value="AAA+_ATPase"/>
</dbReference>
<dbReference type="FunFam" id="3.40.50.300:FF:000032">
    <property type="entry name" value="Export ABC transporter ATP-binding protein"/>
    <property type="match status" value="1"/>
</dbReference>
<feature type="transmembrane region" description="Helical" evidence="13">
    <location>
        <begin position="614"/>
        <end position="632"/>
    </location>
</feature>
<proteinExistence type="inferred from homology"/>
<evidence type="ECO:0000313" key="16">
    <source>
        <dbReference type="Proteomes" id="UP000243180"/>
    </source>
</evidence>
<keyword evidence="10" id="KW-0046">Antibiotic resistance</keyword>
<feature type="transmembrane region" description="Helical" evidence="13">
    <location>
        <begin position="266"/>
        <end position="286"/>
    </location>
</feature>
<dbReference type="OrthoDB" id="9770036at2"/>
<feature type="transmembrane region" description="Helical" evidence="13">
    <location>
        <begin position="570"/>
        <end position="594"/>
    </location>
</feature>
<evidence type="ECO:0000256" key="7">
    <source>
        <dbReference type="ARBA" id="ARBA00022840"/>
    </source>
</evidence>
<dbReference type="InterPro" id="IPR003838">
    <property type="entry name" value="ABC3_permease_C"/>
</dbReference>
<evidence type="ECO:0000256" key="5">
    <source>
        <dbReference type="ARBA" id="ARBA00022692"/>
    </source>
</evidence>
<evidence type="ECO:0000256" key="12">
    <source>
        <dbReference type="ARBA" id="ARBA00038388"/>
    </source>
</evidence>
<name>A0A1B4XHI8_9GAMM</name>
<dbReference type="Pfam" id="PF02687">
    <property type="entry name" value="FtsX"/>
    <property type="match status" value="1"/>
</dbReference>
<dbReference type="GO" id="GO:0005886">
    <property type="term" value="C:plasma membrane"/>
    <property type="evidence" value="ECO:0007669"/>
    <property type="project" value="UniProtKB-SubCell"/>
</dbReference>
<dbReference type="RefSeq" id="WP_096361013.1">
    <property type="nucleotide sequence ID" value="NZ_AP014879.1"/>
</dbReference>
<comment type="similarity">
    <text evidence="12">Belongs to the ABC transporter superfamily. Macrolide exporter (TC 3.A.1.122) family.</text>
</comment>
<sequence length="649" mass="70575">MIELRDIHKTYRMGDARVRALHGVSLRIEPGEFVAITGPSGSGKSTLMHVIGLLDVPDSGSYRLLGRETAHLPEDELAVLRREAIGFVFQQFNLLPRVSARENVAMPLLYSRHELDVTRAEKLLAQVGLGDRVHHKPNELSGGQQQRVAIARALVNEPGIILADEPTGNLDSASQHEIMTILRELNRQGITIVMVTHEEEVAREARRRIRMRDGVIQSDERTETTSQRAEPDAAVVATPDRWRFREIGEHLHQGLRALAANKVRTALSMLGILIGVAAVVAMLALGKGAQTAIQSSLSSLGSNLLVLRQGALRIGGVAQEAGATTRLTVEDVVSIRENVAGVKDISPAVSGRARVSFGNKNWNTQVLGTGPEYARMRAAQPGIGRFFTEAENQKRARVALVGLTIVRELFGGQNPVGEYIKLNKINFQVIGVLPEKGATGWRDQDDIIVLPVNTAMYRLLGKSYVDYIDIEAERPEDLEAVSEAVTELMLTRRKVPPSQRENAFEIRNLADIQAALSESSRTMSFLLAAIAGISLLVGGIGIMNIMLVSVTERTREIGLRKAVGARRRDILSQFLAETLVVSLIGGLAGIAIGWIMTVMMSAFAGWSASVSVDAVLLAFLFSAGIGVVFGIYPARKAAGLNPIDALRYE</sequence>
<comment type="similarity">
    <text evidence="11">Belongs to the ABC-4 integral membrane protein family.</text>
</comment>
<dbReference type="SUPFAM" id="SSF52540">
    <property type="entry name" value="P-loop containing nucleoside triphosphate hydrolases"/>
    <property type="match status" value="1"/>
</dbReference>
<comment type="subcellular location">
    <subcellularLocation>
        <location evidence="1">Cell inner membrane</location>
        <topology evidence="1">Multi-pass membrane protein</topology>
    </subcellularLocation>
</comment>
<dbReference type="Gene3D" id="3.40.50.300">
    <property type="entry name" value="P-loop containing nucleotide triphosphate hydrolases"/>
    <property type="match status" value="1"/>
</dbReference>
<dbReference type="KEGG" id="slim:SCL_1956"/>
<dbReference type="GO" id="GO:0046677">
    <property type="term" value="P:response to antibiotic"/>
    <property type="evidence" value="ECO:0007669"/>
    <property type="project" value="UniProtKB-KW"/>
</dbReference>
<keyword evidence="4" id="KW-0997">Cell inner membrane</keyword>
<dbReference type="PANTHER" id="PTHR30572:SF4">
    <property type="entry name" value="ABC TRANSPORTER PERMEASE YTRF"/>
    <property type="match status" value="1"/>
</dbReference>
<dbReference type="GO" id="GO:0005524">
    <property type="term" value="F:ATP binding"/>
    <property type="evidence" value="ECO:0007669"/>
    <property type="project" value="UniProtKB-KW"/>
</dbReference>
<reference evidence="15 16" key="1">
    <citation type="submission" date="2015-05" db="EMBL/GenBank/DDBJ databases">
        <title>Complete genome sequence of a sulfur-oxidizing gammaproteobacterium strain HA5.</title>
        <authorList>
            <person name="Miura A."/>
            <person name="Kojima H."/>
            <person name="Fukui M."/>
        </authorList>
    </citation>
    <scope>NUCLEOTIDE SEQUENCE [LARGE SCALE GENOMIC DNA]</scope>
    <source>
        <strain evidence="15 16">HA5</strain>
    </source>
</reference>
<dbReference type="Pfam" id="PF12704">
    <property type="entry name" value="MacB_PCD"/>
    <property type="match status" value="1"/>
</dbReference>
<dbReference type="AlphaFoldDB" id="A0A1B4XHI8"/>
<feature type="transmembrane region" description="Helical" evidence="13">
    <location>
        <begin position="525"/>
        <end position="550"/>
    </location>
</feature>
<evidence type="ECO:0000256" key="4">
    <source>
        <dbReference type="ARBA" id="ARBA00022519"/>
    </source>
</evidence>
<dbReference type="InterPro" id="IPR017911">
    <property type="entry name" value="MacB-like_ATP-bd"/>
</dbReference>
<evidence type="ECO:0000256" key="11">
    <source>
        <dbReference type="ARBA" id="ARBA00038076"/>
    </source>
</evidence>
<dbReference type="GO" id="GO:1902495">
    <property type="term" value="C:transmembrane transporter complex"/>
    <property type="evidence" value="ECO:0007669"/>
    <property type="project" value="UniProtKB-ARBA"/>
</dbReference>
<keyword evidence="7 15" id="KW-0067">ATP-binding</keyword>
<dbReference type="SMART" id="SM00382">
    <property type="entry name" value="AAA"/>
    <property type="match status" value="1"/>
</dbReference>
<dbReference type="PANTHER" id="PTHR30572">
    <property type="entry name" value="MEMBRANE COMPONENT OF TRANSPORTER-RELATED"/>
    <property type="match status" value="1"/>
</dbReference>
<dbReference type="Proteomes" id="UP000243180">
    <property type="component" value="Chromosome"/>
</dbReference>
<gene>
    <name evidence="15" type="ORF">SCL_1956</name>
</gene>
<keyword evidence="9 13" id="KW-0472">Membrane</keyword>
<dbReference type="Pfam" id="PF00005">
    <property type="entry name" value="ABC_tran"/>
    <property type="match status" value="1"/>
</dbReference>
<dbReference type="InParanoid" id="A0A1B4XHI8"/>
<evidence type="ECO:0000256" key="6">
    <source>
        <dbReference type="ARBA" id="ARBA00022741"/>
    </source>
</evidence>
<organism evidence="15 16">
    <name type="scientific">Sulfuricaulis limicola</name>
    <dbReference type="NCBI Taxonomy" id="1620215"/>
    <lineage>
        <taxon>Bacteria</taxon>
        <taxon>Pseudomonadati</taxon>
        <taxon>Pseudomonadota</taxon>
        <taxon>Gammaproteobacteria</taxon>
        <taxon>Acidiferrobacterales</taxon>
        <taxon>Acidiferrobacteraceae</taxon>
        <taxon>Sulfuricaulis</taxon>
    </lineage>
</organism>
<dbReference type="GO" id="GO:0016887">
    <property type="term" value="F:ATP hydrolysis activity"/>
    <property type="evidence" value="ECO:0007669"/>
    <property type="project" value="InterPro"/>
</dbReference>
<evidence type="ECO:0000256" key="3">
    <source>
        <dbReference type="ARBA" id="ARBA00022475"/>
    </source>
</evidence>
<feature type="domain" description="ABC transporter" evidence="14">
    <location>
        <begin position="2"/>
        <end position="238"/>
    </location>
</feature>